<organism evidence="2 3">
    <name type="scientific">Pleurodeles waltl</name>
    <name type="common">Iberian ribbed newt</name>
    <dbReference type="NCBI Taxonomy" id="8319"/>
    <lineage>
        <taxon>Eukaryota</taxon>
        <taxon>Metazoa</taxon>
        <taxon>Chordata</taxon>
        <taxon>Craniata</taxon>
        <taxon>Vertebrata</taxon>
        <taxon>Euteleostomi</taxon>
        <taxon>Amphibia</taxon>
        <taxon>Batrachia</taxon>
        <taxon>Caudata</taxon>
        <taxon>Salamandroidea</taxon>
        <taxon>Salamandridae</taxon>
        <taxon>Pleurodelinae</taxon>
        <taxon>Pleurodeles</taxon>
    </lineage>
</organism>
<proteinExistence type="predicted"/>
<dbReference type="AlphaFoldDB" id="A0AAV7TF40"/>
<evidence type="ECO:0000256" key="1">
    <source>
        <dbReference type="SAM" id="MobiDB-lite"/>
    </source>
</evidence>
<name>A0AAV7TF40_PLEWA</name>
<evidence type="ECO:0000313" key="3">
    <source>
        <dbReference type="Proteomes" id="UP001066276"/>
    </source>
</evidence>
<comment type="caution">
    <text evidence="2">The sequence shown here is derived from an EMBL/GenBank/DDBJ whole genome shotgun (WGS) entry which is preliminary data.</text>
</comment>
<reference evidence="2" key="1">
    <citation type="journal article" date="2022" name="bioRxiv">
        <title>Sequencing and chromosome-scale assembly of the giantPleurodeles waltlgenome.</title>
        <authorList>
            <person name="Brown T."/>
            <person name="Elewa A."/>
            <person name="Iarovenko S."/>
            <person name="Subramanian E."/>
            <person name="Araus A.J."/>
            <person name="Petzold A."/>
            <person name="Susuki M."/>
            <person name="Suzuki K.-i.T."/>
            <person name="Hayashi T."/>
            <person name="Toyoda A."/>
            <person name="Oliveira C."/>
            <person name="Osipova E."/>
            <person name="Leigh N.D."/>
            <person name="Simon A."/>
            <person name="Yun M.H."/>
        </authorList>
    </citation>
    <scope>NUCLEOTIDE SEQUENCE</scope>
    <source>
        <strain evidence="2">20211129_DDA</strain>
        <tissue evidence="2">Liver</tissue>
    </source>
</reference>
<feature type="region of interest" description="Disordered" evidence="1">
    <location>
        <begin position="57"/>
        <end position="76"/>
    </location>
</feature>
<sequence>MLPMAADWKEHSEARQGVAPGYGIGSGHLRSCRRCREGVVAHSGPPAAEKLHLPSNAARGAQLGGPGRALQGEPRAGWRRVAACTGGKMLGQ</sequence>
<dbReference type="EMBL" id="JANPWB010000006">
    <property type="protein sequence ID" value="KAJ1175174.1"/>
    <property type="molecule type" value="Genomic_DNA"/>
</dbReference>
<evidence type="ECO:0000313" key="2">
    <source>
        <dbReference type="EMBL" id="KAJ1175174.1"/>
    </source>
</evidence>
<gene>
    <name evidence="2" type="ORF">NDU88_000465</name>
</gene>
<feature type="region of interest" description="Disordered" evidence="1">
    <location>
        <begin position="1"/>
        <end position="27"/>
    </location>
</feature>
<dbReference type="Proteomes" id="UP001066276">
    <property type="component" value="Chromosome 3_2"/>
</dbReference>
<accession>A0AAV7TF40</accession>
<protein>
    <submittedName>
        <fullName evidence="2">Uncharacterized protein</fullName>
    </submittedName>
</protein>
<keyword evidence="3" id="KW-1185">Reference proteome</keyword>